<accession>A0ABV4WCX5</accession>
<sequence>MKTSNFPCWLTPGELEQAQALLDLGFVYCGDADDFCGSEPCGKVQNWEFATAFGEVCLDAICNGALYSWCLETHPNFDDDGFFKTRLQEAKNAIKKAIKKQNEALPHKQLSLF</sequence>
<evidence type="ECO:0000313" key="1">
    <source>
        <dbReference type="EMBL" id="MFB2832925.1"/>
    </source>
</evidence>
<name>A0ABV4WCX5_9CYAN</name>
<proteinExistence type="predicted"/>
<dbReference type="RefSeq" id="WP_413275401.1">
    <property type="nucleotide sequence ID" value="NZ_JBHFNT010000004.1"/>
</dbReference>
<comment type="caution">
    <text evidence="1">The sequence shown here is derived from an EMBL/GenBank/DDBJ whole genome shotgun (WGS) entry which is preliminary data.</text>
</comment>
<dbReference type="Proteomes" id="UP001576780">
    <property type="component" value="Unassembled WGS sequence"/>
</dbReference>
<gene>
    <name evidence="1" type="ORF">ACE1CA_00170</name>
</gene>
<dbReference type="EMBL" id="JBHFNT010000004">
    <property type="protein sequence ID" value="MFB2832925.1"/>
    <property type="molecule type" value="Genomic_DNA"/>
</dbReference>
<protein>
    <submittedName>
        <fullName evidence="1">Uncharacterized protein</fullName>
    </submittedName>
</protein>
<keyword evidence="2" id="KW-1185">Reference proteome</keyword>
<reference evidence="1 2" key="1">
    <citation type="submission" date="2024-09" db="EMBL/GenBank/DDBJ databases">
        <title>Floridaenema gen nov. (Aerosakkonemataceae, Aerosakkonematales ord. nov., Cyanobacteria) from benthic tropical and subtropical fresh waters, with the description of four new species.</title>
        <authorList>
            <person name="Moretto J.A."/>
            <person name="Berthold D.E."/>
            <person name="Lefler F.W."/>
            <person name="Huang I.-S."/>
            <person name="Laughinghouse H. IV."/>
        </authorList>
    </citation>
    <scope>NUCLEOTIDE SEQUENCE [LARGE SCALE GENOMIC DNA]</scope>
    <source>
        <strain evidence="1 2">BLCC-F167</strain>
    </source>
</reference>
<evidence type="ECO:0000313" key="2">
    <source>
        <dbReference type="Proteomes" id="UP001576780"/>
    </source>
</evidence>
<organism evidence="1 2">
    <name type="scientific">Floridaenema evergladense BLCC-F167</name>
    <dbReference type="NCBI Taxonomy" id="3153639"/>
    <lineage>
        <taxon>Bacteria</taxon>
        <taxon>Bacillati</taxon>
        <taxon>Cyanobacteriota</taxon>
        <taxon>Cyanophyceae</taxon>
        <taxon>Oscillatoriophycideae</taxon>
        <taxon>Aerosakkonematales</taxon>
        <taxon>Aerosakkonemataceae</taxon>
        <taxon>Floridanema</taxon>
        <taxon>Floridanema evergladense</taxon>
    </lineage>
</organism>